<sequence>MGRQTDRTRTAPDQKGHPLMLSWGVIAYGTALSAALAVLLVLLIARERRPAILAAVAAGAIAGPVAWNAILRTTHADQFFTDAPIVVFPISWQDTGSGVFALAAAALILGFGPLRTAAGHRATSLAGLAALGALLVDIYLY</sequence>
<name>A0A4D4JEF0_9PSEU</name>
<protein>
    <submittedName>
        <fullName evidence="2">Uncharacterized protein</fullName>
    </submittedName>
</protein>
<feature type="transmembrane region" description="Helical" evidence="1">
    <location>
        <begin position="90"/>
        <end position="110"/>
    </location>
</feature>
<gene>
    <name evidence="2" type="ORF">GTS_39200</name>
</gene>
<reference evidence="3" key="1">
    <citation type="submission" date="2019-04" db="EMBL/GenBank/DDBJ databases">
        <title>Draft genome sequence of Pseudonocardiaceae bacterium SL3-2-4.</title>
        <authorList>
            <person name="Ningsih F."/>
            <person name="Yokota A."/>
            <person name="Sakai Y."/>
            <person name="Nanatani K."/>
            <person name="Yabe S."/>
            <person name="Oetari A."/>
            <person name="Sjamsuridzal W."/>
        </authorList>
    </citation>
    <scope>NUCLEOTIDE SEQUENCE [LARGE SCALE GENOMIC DNA]</scope>
    <source>
        <strain evidence="3">SL3-2-4</strain>
    </source>
</reference>
<feature type="transmembrane region" description="Helical" evidence="1">
    <location>
        <begin position="51"/>
        <end position="70"/>
    </location>
</feature>
<evidence type="ECO:0000313" key="3">
    <source>
        <dbReference type="Proteomes" id="UP000298860"/>
    </source>
</evidence>
<organism evidence="2 3">
    <name type="scientific">Gandjariella thermophila</name>
    <dbReference type="NCBI Taxonomy" id="1931992"/>
    <lineage>
        <taxon>Bacteria</taxon>
        <taxon>Bacillati</taxon>
        <taxon>Actinomycetota</taxon>
        <taxon>Actinomycetes</taxon>
        <taxon>Pseudonocardiales</taxon>
        <taxon>Pseudonocardiaceae</taxon>
        <taxon>Gandjariella</taxon>
    </lineage>
</organism>
<dbReference type="Proteomes" id="UP000298860">
    <property type="component" value="Unassembled WGS sequence"/>
</dbReference>
<accession>A0A4D4JEF0</accession>
<evidence type="ECO:0000313" key="2">
    <source>
        <dbReference type="EMBL" id="GDY32287.1"/>
    </source>
</evidence>
<keyword evidence="1" id="KW-1133">Transmembrane helix</keyword>
<keyword evidence="1" id="KW-0472">Membrane</keyword>
<keyword evidence="3" id="KW-1185">Reference proteome</keyword>
<keyword evidence="1" id="KW-0812">Transmembrane</keyword>
<comment type="caution">
    <text evidence="2">The sequence shown here is derived from an EMBL/GenBank/DDBJ whole genome shotgun (WGS) entry which is preliminary data.</text>
</comment>
<dbReference type="AlphaFoldDB" id="A0A4D4JEF0"/>
<proteinExistence type="predicted"/>
<dbReference type="EMBL" id="BJFL01000022">
    <property type="protein sequence ID" value="GDY32287.1"/>
    <property type="molecule type" value="Genomic_DNA"/>
</dbReference>
<feature type="transmembrane region" description="Helical" evidence="1">
    <location>
        <begin position="122"/>
        <end position="140"/>
    </location>
</feature>
<feature type="transmembrane region" description="Helical" evidence="1">
    <location>
        <begin position="20"/>
        <end position="44"/>
    </location>
</feature>
<evidence type="ECO:0000256" key="1">
    <source>
        <dbReference type="SAM" id="Phobius"/>
    </source>
</evidence>